<keyword evidence="2" id="KW-0812">Transmembrane</keyword>
<evidence type="ECO:0000259" key="3">
    <source>
        <dbReference type="Pfam" id="PF00085"/>
    </source>
</evidence>
<dbReference type="EMBL" id="JAEFCI010009555">
    <property type="protein sequence ID" value="KAG5457738.1"/>
    <property type="molecule type" value="Genomic_DNA"/>
</dbReference>
<dbReference type="CDD" id="cd02947">
    <property type="entry name" value="TRX_family"/>
    <property type="match status" value="1"/>
</dbReference>
<name>A0A8H7ZQE8_9FUNG</name>
<evidence type="ECO:0000256" key="1">
    <source>
        <dbReference type="SAM" id="MobiDB-lite"/>
    </source>
</evidence>
<feature type="compositionally biased region" description="Basic residues" evidence="1">
    <location>
        <begin position="177"/>
        <end position="186"/>
    </location>
</feature>
<reference evidence="4 5" key="1">
    <citation type="journal article" name="Sci. Rep.">
        <title>Genome-scale phylogenetic analyses confirm Olpidium as the closest living zoosporic fungus to the non-flagellated, terrestrial fungi.</title>
        <authorList>
            <person name="Chang Y."/>
            <person name="Rochon D."/>
            <person name="Sekimoto S."/>
            <person name="Wang Y."/>
            <person name="Chovatia M."/>
            <person name="Sandor L."/>
            <person name="Salamov A."/>
            <person name="Grigoriev I.V."/>
            <person name="Stajich J.E."/>
            <person name="Spatafora J.W."/>
        </authorList>
    </citation>
    <scope>NUCLEOTIDE SEQUENCE [LARGE SCALE GENOMIC DNA]</scope>
    <source>
        <strain evidence="4">S191</strain>
    </source>
</reference>
<dbReference type="Pfam" id="PF00085">
    <property type="entry name" value="Thioredoxin"/>
    <property type="match status" value="1"/>
</dbReference>
<dbReference type="InterPro" id="IPR013766">
    <property type="entry name" value="Thioredoxin_domain"/>
</dbReference>
<dbReference type="OrthoDB" id="2121326at2759"/>
<dbReference type="SUPFAM" id="SSF52833">
    <property type="entry name" value="Thioredoxin-like"/>
    <property type="match status" value="1"/>
</dbReference>
<protein>
    <recommendedName>
        <fullName evidence="3">Thioredoxin domain-containing protein</fullName>
    </recommendedName>
</protein>
<feature type="transmembrane region" description="Helical" evidence="2">
    <location>
        <begin position="115"/>
        <end position="135"/>
    </location>
</feature>
<evidence type="ECO:0000313" key="5">
    <source>
        <dbReference type="Proteomes" id="UP000673691"/>
    </source>
</evidence>
<feature type="region of interest" description="Disordered" evidence="1">
    <location>
        <begin position="147"/>
        <end position="186"/>
    </location>
</feature>
<feature type="transmembrane region" description="Helical" evidence="2">
    <location>
        <begin position="82"/>
        <end position="103"/>
    </location>
</feature>
<sequence>MIPFSKSFADWCGACQLFGPVYEEAAAVLAKEFPDLKIAAVNVDEDTELAARFQIWSPAYERLSAESLVRAVREVKKTGQKWAGYLHPFGALATALALLGRASGSLSRFWRTLPWWSFWVVVAVLMGLTVWAVFLEDEPPRAALLEDRRGEAEEVDGGAPAAAASAAAGGIQAGAAARRRKKGEER</sequence>
<dbReference type="Proteomes" id="UP000673691">
    <property type="component" value="Unassembled WGS sequence"/>
</dbReference>
<keyword evidence="2" id="KW-0472">Membrane</keyword>
<organism evidence="4 5">
    <name type="scientific">Olpidium bornovanus</name>
    <dbReference type="NCBI Taxonomy" id="278681"/>
    <lineage>
        <taxon>Eukaryota</taxon>
        <taxon>Fungi</taxon>
        <taxon>Fungi incertae sedis</taxon>
        <taxon>Olpidiomycota</taxon>
        <taxon>Olpidiomycotina</taxon>
        <taxon>Olpidiomycetes</taxon>
        <taxon>Olpidiales</taxon>
        <taxon>Olpidiaceae</taxon>
        <taxon>Olpidium</taxon>
    </lineage>
</organism>
<evidence type="ECO:0000256" key="2">
    <source>
        <dbReference type="SAM" id="Phobius"/>
    </source>
</evidence>
<feature type="domain" description="Thioredoxin" evidence="3">
    <location>
        <begin position="8"/>
        <end position="55"/>
    </location>
</feature>
<accession>A0A8H7ZQE8</accession>
<feature type="compositionally biased region" description="Low complexity" evidence="1">
    <location>
        <begin position="157"/>
        <end position="176"/>
    </location>
</feature>
<proteinExistence type="predicted"/>
<gene>
    <name evidence="4" type="ORF">BJ554DRAFT_2173</name>
</gene>
<keyword evidence="5" id="KW-1185">Reference proteome</keyword>
<dbReference type="AlphaFoldDB" id="A0A8H7ZQE8"/>
<comment type="caution">
    <text evidence="4">The sequence shown here is derived from an EMBL/GenBank/DDBJ whole genome shotgun (WGS) entry which is preliminary data.</text>
</comment>
<dbReference type="Gene3D" id="3.40.30.10">
    <property type="entry name" value="Glutaredoxin"/>
    <property type="match status" value="1"/>
</dbReference>
<keyword evidence="2" id="KW-1133">Transmembrane helix</keyword>
<dbReference type="InterPro" id="IPR036249">
    <property type="entry name" value="Thioredoxin-like_sf"/>
</dbReference>
<evidence type="ECO:0000313" key="4">
    <source>
        <dbReference type="EMBL" id="KAG5457738.1"/>
    </source>
</evidence>